<dbReference type="InterPro" id="IPR010982">
    <property type="entry name" value="Lambda_DNA-bd_dom_sf"/>
</dbReference>
<dbReference type="CDD" id="cd00093">
    <property type="entry name" value="HTH_XRE"/>
    <property type="match status" value="1"/>
</dbReference>
<dbReference type="SUPFAM" id="SSF47413">
    <property type="entry name" value="lambda repressor-like DNA-binding domains"/>
    <property type="match status" value="1"/>
</dbReference>
<organism evidence="2 3">
    <name type="scientific">Candidatus Staskawiczbacteria bacterium RIFCSPHIGHO2_02_FULL_42_22</name>
    <dbReference type="NCBI Taxonomy" id="1802207"/>
    <lineage>
        <taxon>Bacteria</taxon>
        <taxon>Candidatus Staskawicziibacteriota</taxon>
    </lineage>
</organism>
<sequence>MYDKGMGNFLGNARMQKGDSVEDVRVRSGYSSRITISGIEAGKYGISAKNIKRIVAAYRLTPAELQ</sequence>
<comment type="caution">
    <text evidence="2">The sequence shown here is derived from an EMBL/GenBank/DDBJ whole genome shotgun (WGS) entry which is preliminary data.</text>
</comment>
<evidence type="ECO:0000259" key="1">
    <source>
        <dbReference type="PROSITE" id="PS50943"/>
    </source>
</evidence>
<reference evidence="2 3" key="1">
    <citation type="journal article" date="2016" name="Nat. Commun.">
        <title>Thousands of microbial genomes shed light on interconnected biogeochemical processes in an aquifer system.</title>
        <authorList>
            <person name="Anantharaman K."/>
            <person name="Brown C.T."/>
            <person name="Hug L.A."/>
            <person name="Sharon I."/>
            <person name="Castelle C.J."/>
            <person name="Probst A.J."/>
            <person name="Thomas B.C."/>
            <person name="Singh A."/>
            <person name="Wilkins M.J."/>
            <person name="Karaoz U."/>
            <person name="Brodie E.L."/>
            <person name="Williams K.H."/>
            <person name="Hubbard S.S."/>
            <person name="Banfield J.F."/>
        </authorList>
    </citation>
    <scope>NUCLEOTIDE SEQUENCE [LARGE SCALE GENOMIC DNA]</scope>
</reference>
<evidence type="ECO:0000313" key="3">
    <source>
        <dbReference type="Proteomes" id="UP000178820"/>
    </source>
</evidence>
<dbReference type="InterPro" id="IPR001387">
    <property type="entry name" value="Cro/C1-type_HTH"/>
</dbReference>
<accession>A0A1G2I3K2</accession>
<dbReference type="Pfam" id="PF13560">
    <property type="entry name" value="HTH_31"/>
    <property type="match status" value="1"/>
</dbReference>
<proteinExistence type="predicted"/>
<gene>
    <name evidence="2" type="ORF">A3D44_02695</name>
</gene>
<dbReference type="EMBL" id="MHOT01000012">
    <property type="protein sequence ID" value="OGZ69343.1"/>
    <property type="molecule type" value="Genomic_DNA"/>
</dbReference>
<protein>
    <recommendedName>
        <fullName evidence="1">HTH cro/C1-type domain-containing protein</fullName>
    </recommendedName>
</protein>
<name>A0A1G2I3K2_9BACT</name>
<dbReference type="Proteomes" id="UP000178820">
    <property type="component" value="Unassembled WGS sequence"/>
</dbReference>
<dbReference type="GO" id="GO:0003677">
    <property type="term" value="F:DNA binding"/>
    <property type="evidence" value="ECO:0007669"/>
    <property type="project" value="InterPro"/>
</dbReference>
<dbReference type="Gene3D" id="1.10.260.40">
    <property type="entry name" value="lambda repressor-like DNA-binding domains"/>
    <property type="match status" value="1"/>
</dbReference>
<dbReference type="AlphaFoldDB" id="A0A1G2I3K2"/>
<dbReference type="PROSITE" id="PS50943">
    <property type="entry name" value="HTH_CROC1"/>
    <property type="match status" value="1"/>
</dbReference>
<evidence type="ECO:0000313" key="2">
    <source>
        <dbReference type="EMBL" id="OGZ69343.1"/>
    </source>
</evidence>
<feature type="domain" description="HTH cro/C1-type" evidence="1">
    <location>
        <begin position="32"/>
        <end position="65"/>
    </location>
</feature>